<keyword evidence="7" id="KW-1185">Reference proteome</keyword>
<gene>
    <name evidence="6" type="ORF">SAMN05421734_103105</name>
</gene>
<name>A0A1G6HLQ9_9BACI</name>
<feature type="transmembrane region" description="Helical" evidence="5">
    <location>
        <begin position="26"/>
        <end position="43"/>
    </location>
</feature>
<evidence type="ECO:0000256" key="2">
    <source>
        <dbReference type="ARBA" id="ARBA00022692"/>
    </source>
</evidence>
<dbReference type="Proteomes" id="UP000242949">
    <property type="component" value="Unassembled WGS sequence"/>
</dbReference>
<dbReference type="EMBL" id="FMYI01000003">
    <property type="protein sequence ID" value="SDB95093.1"/>
    <property type="molecule type" value="Genomic_DNA"/>
</dbReference>
<evidence type="ECO:0000256" key="1">
    <source>
        <dbReference type="ARBA" id="ARBA00004141"/>
    </source>
</evidence>
<dbReference type="GO" id="GO:0009403">
    <property type="term" value="P:toxin biosynthetic process"/>
    <property type="evidence" value="ECO:0007669"/>
    <property type="project" value="InterPro"/>
</dbReference>
<evidence type="ECO:0000256" key="4">
    <source>
        <dbReference type="ARBA" id="ARBA00023136"/>
    </source>
</evidence>
<keyword evidence="4 5" id="KW-0472">Membrane</keyword>
<dbReference type="GO" id="GO:0016020">
    <property type="term" value="C:membrane"/>
    <property type="evidence" value="ECO:0007669"/>
    <property type="project" value="UniProtKB-SubCell"/>
</dbReference>
<evidence type="ECO:0000313" key="6">
    <source>
        <dbReference type="EMBL" id="SDB95093.1"/>
    </source>
</evidence>
<reference evidence="7" key="1">
    <citation type="submission" date="2016-09" db="EMBL/GenBank/DDBJ databases">
        <authorList>
            <person name="Varghese N."/>
            <person name="Submissions S."/>
        </authorList>
    </citation>
    <scope>NUCLEOTIDE SEQUENCE [LARGE SCALE GENOMIC DNA]</scope>
    <source>
        <strain evidence="7">S5</strain>
    </source>
</reference>
<organism evidence="6 7">
    <name type="scientific">Pelagirhabdus alkalitolerans</name>
    <dbReference type="NCBI Taxonomy" id="1612202"/>
    <lineage>
        <taxon>Bacteria</taxon>
        <taxon>Bacillati</taxon>
        <taxon>Bacillota</taxon>
        <taxon>Bacilli</taxon>
        <taxon>Bacillales</taxon>
        <taxon>Bacillaceae</taxon>
        <taxon>Pelagirhabdus</taxon>
    </lineage>
</organism>
<dbReference type="STRING" id="1612202.SAMN05421734_103105"/>
<feature type="transmembrane region" description="Helical" evidence="5">
    <location>
        <begin position="76"/>
        <end position="101"/>
    </location>
</feature>
<evidence type="ECO:0000313" key="7">
    <source>
        <dbReference type="Proteomes" id="UP000242949"/>
    </source>
</evidence>
<dbReference type="PANTHER" id="PTHR37306:SF1">
    <property type="entry name" value="COLICIN V PRODUCTION PROTEIN"/>
    <property type="match status" value="1"/>
</dbReference>
<dbReference type="InterPro" id="IPR003825">
    <property type="entry name" value="Colicin-V_CvpA"/>
</dbReference>
<sequence>MLDIILLALLVLGVFRGLKRGFILQIFHLVSFVIAFIVATQFYDRLASHIEMFIPYPRITGDEWAFFSDSFQLENAYYNMIAFALIFFGVKIALSIIASMLDFIAELPFLSAINGVLGAVFGFVEQYLVLFLVIYIASLLPVSQIQSILNNSSLAGFMIEQTPVLSERVMTLWFEHIIND</sequence>
<dbReference type="Pfam" id="PF02674">
    <property type="entry name" value="Colicin_V"/>
    <property type="match status" value="1"/>
</dbReference>
<keyword evidence="3 5" id="KW-1133">Transmembrane helix</keyword>
<dbReference type="OrthoDB" id="1809613at2"/>
<dbReference type="RefSeq" id="WP_090794059.1">
    <property type="nucleotide sequence ID" value="NZ_FMYI01000003.1"/>
</dbReference>
<evidence type="ECO:0000256" key="3">
    <source>
        <dbReference type="ARBA" id="ARBA00022989"/>
    </source>
</evidence>
<dbReference type="PANTHER" id="PTHR37306">
    <property type="entry name" value="COLICIN V PRODUCTION PROTEIN"/>
    <property type="match status" value="1"/>
</dbReference>
<protein>
    <submittedName>
        <fullName evidence="6">Uncharacterized membrane protein, required for colicin V production</fullName>
    </submittedName>
</protein>
<keyword evidence="2 5" id="KW-0812">Transmembrane</keyword>
<proteinExistence type="predicted"/>
<evidence type="ECO:0000256" key="5">
    <source>
        <dbReference type="SAM" id="Phobius"/>
    </source>
</evidence>
<accession>A0A1G6HLQ9</accession>
<dbReference type="AlphaFoldDB" id="A0A1G6HLQ9"/>
<comment type="subcellular location">
    <subcellularLocation>
        <location evidence="1">Membrane</location>
        <topology evidence="1">Multi-pass membrane protein</topology>
    </subcellularLocation>
</comment>